<dbReference type="EMBL" id="AK240790">
    <property type="protein sequence ID" value="BAH00865.1"/>
    <property type="molecule type" value="mRNA"/>
</dbReference>
<sequence length="296" mass="31832">MPGHTVPAQPAQCVRALVHVGTVREAVPPGVGSHGAGSTRLVPHGEPHPLAPTPCPLRHHHLLVNPDAARHHPPGGAVHAPLRAPHARPPTPASPLAPCPGAHADPHHHVWLQLQPPQRLHPGTFLGARCCASSHRHATHCCPLSRWAGPLRVGDVDQHCSRQGAAEAQGGWQRVPDSQGRAVRFGRLPQLLRRDRGVAWLCPGSMDACGLGLLPLHLRQPRTEGERPAPVVHQQVRRQVPGVAQGVHPVHLLTAFTHHLSSVAVRTILTLLRILLLLLNNLDSHNCHAHAVPLIE</sequence>
<evidence type="ECO:0000256" key="1">
    <source>
        <dbReference type="SAM" id="MobiDB-lite"/>
    </source>
</evidence>
<feature type="region of interest" description="Disordered" evidence="1">
    <location>
        <begin position="66"/>
        <end position="101"/>
    </location>
</feature>
<accession>B7F8B7</accession>
<protein>
    <submittedName>
        <fullName evidence="2">cDNA, clone: J053099M17, full insert sequence</fullName>
    </submittedName>
</protein>
<dbReference type="AlphaFoldDB" id="B7F8B7"/>
<evidence type="ECO:0000313" key="2">
    <source>
        <dbReference type="EMBL" id="BAH00865.1"/>
    </source>
</evidence>
<dbReference type="RefSeq" id="XP_025877056.1">
    <property type="nucleotide sequence ID" value="XM_026021271.2"/>
</dbReference>
<proteinExistence type="evidence at transcript level"/>
<reference evidence="2" key="1">
    <citation type="submission" date="2006-10" db="EMBL/GenBank/DDBJ databases">
        <title>Oryza sativa full length cDNA.</title>
        <authorList>
            <person name="Kikuchi S."/>
        </authorList>
    </citation>
    <scope>NUCLEOTIDE SEQUENCE</scope>
    <source>
        <tissue evidence="2">Leaf of seedling</tissue>
    </source>
</reference>
<name>B7F8B7_ORYSJ</name>
<feature type="compositionally biased region" description="Pro residues" evidence="1">
    <location>
        <begin position="87"/>
        <end position="98"/>
    </location>
</feature>
<dbReference type="GeneID" id="9272051"/>
<organism evidence="2">
    <name type="scientific">Oryza sativa subsp. japonica</name>
    <name type="common">Rice</name>
    <dbReference type="NCBI Taxonomy" id="39947"/>
    <lineage>
        <taxon>Eukaryota</taxon>
        <taxon>Viridiplantae</taxon>
        <taxon>Streptophyta</taxon>
        <taxon>Embryophyta</taxon>
        <taxon>Tracheophyta</taxon>
        <taxon>Spermatophyta</taxon>
        <taxon>Magnoliopsida</taxon>
        <taxon>Liliopsida</taxon>
        <taxon>Poales</taxon>
        <taxon>Poaceae</taxon>
        <taxon>BOP clade</taxon>
        <taxon>Oryzoideae</taxon>
        <taxon>Oryzeae</taxon>
        <taxon>Oryzinae</taxon>
        <taxon>Oryza</taxon>
        <taxon>Oryza sativa</taxon>
    </lineage>
</organism>